<organism evidence="1 2">
    <name type="scientific">Haliangium ochraceum (strain DSM 14365 / JCM 11303 / SMP-2)</name>
    <dbReference type="NCBI Taxonomy" id="502025"/>
    <lineage>
        <taxon>Bacteria</taxon>
        <taxon>Pseudomonadati</taxon>
        <taxon>Myxococcota</taxon>
        <taxon>Polyangia</taxon>
        <taxon>Haliangiales</taxon>
        <taxon>Kofleriaceae</taxon>
        <taxon>Haliangium</taxon>
    </lineage>
</organism>
<dbReference type="KEGG" id="hoh:Hoch_4125"/>
<sequence>MAHLSWLWLHGESVWETALMLALALGALRALRAPRLRGARFFRAQLARLRQQLGGGRAAVSRAEGLAHEREQVLLGRLRVLGDGCESYDSGARVAASTLECPLNREARGAFGDEPPASASVALRRRAGKLQLELDDGSRVAIDGDLDVLVGSGHVQLRRGVFGALPLTLCERVYGDRPAAIPHGALLRVPPQVRNLEAGARVMLYGQVLAQGPADARHRPARPSTGGQVPYRAAAAQRWSLAPAPNDEPVAASAGWWRRTRPLAFAARPAVYALFADGPAVPVPLLRRLVFGPLAWIAAAAIAVVGVGEVAFELATRSELRWSQTDDAFESAYGSERASVHLRRDALPVRTPALAWAAVSPLRRDEARSLLDRALLASELRGREIVAAQVASAHLNQRCDEAAARLRAHGQAERAIATAETCIASGHRERERARQVAGMAWMDLGAYQRASAVFADSDLDRRDGGVSCAFGPPIDDSWKAAESVPALRAQATAHALAGDWDAAARALRALAEHGELSSEQSVAASCLADAAAIRAGERHRRGFLEDRAWAFGHPTCRLLAAELSEGASRDAWLRGEGASGAWQMRPPTAGGANSLYLRELLLRERALQPDAERPSVAERSRWFASRAPGADTPYEALPGLEAAVLEGMYAQPAEEVSARQRVLRVAMGARAAGLAAHLGDHERAAALSARVAADVAALEGDAAAASTGRSLRGDVLLLEAATRWRAGAIDDAERALGEARALVAPASYERVASVLAFDARGELGEGLVGVLTGRGEHALLEHAHERVLEILRAGDGEAFAGLIERDQVTPNALGVVAPALVHGRERLLTQLRWGTRAHLDLPIAEALWRDGARAFAAERLGEDDIAEAARAVAARRYQALSQRQAAPFVFLLEQL</sequence>
<proteinExistence type="predicted"/>
<dbReference type="Proteomes" id="UP000001880">
    <property type="component" value="Chromosome"/>
</dbReference>
<protein>
    <submittedName>
        <fullName evidence="1">Uncharacterized protein</fullName>
    </submittedName>
</protein>
<reference evidence="1 2" key="1">
    <citation type="journal article" date="2010" name="Stand. Genomic Sci.">
        <title>Complete genome sequence of Haliangium ochraceum type strain (SMP-2).</title>
        <authorList>
            <consortium name="US DOE Joint Genome Institute (JGI-PGF)"/>
            <person name="Ivanova N."/>
            <person name="Daum C."/>
            <person name="Lang E."/>
            <person name="Abt B."/>
            <person name="Kopitz M."/>
            <person name="Saunders E."/>
            <person name="Lapidus A."/>
            <person name="Lucas S."/>
            <person name="Glavina Del Rio T."/>
            <person name="Nolan M."/>
            <person name="Tice H."/>
            <person name="Copeland A."/>
            <person name="Cheng J.F."/>
            <person name="Chen F."/>
            <person name="Bruce D."/>
            <person name="Goodwin L."/>
            <person name="Pitluck S."/>
            <person name="Mavromatis K."/>
            <person name="Pati A."/>
            <person name="Mikhailova N."/>
            <person name="Chen A."/>
            <person name="Palaniappan K."/>
            <person name="Land M."/>
            <person name="Hauser L."/>
            <person name="Chang Y.J."/>
            <person name="Jeffries C.D."/>
            <person name="Detter J.C."/>
            <person name="Brettin T."/>
            <person name="Rohde M."/>
            <person name="Goker M."/>
            <person name="Bristow J."/>
            <person name="Markowitz V."/>
            <person name="Eisen J.A."/>
            <person name="Hugenholtz P."/>
            <person name="Kyrpides N.C."/>
            <person name="Klenk H.P."/>
        </authorList>
    </citation>
    <scope>NUCLEOTIDE SEQUENCE [LARGE SCALE GENOMIC DNA]</scope>
    <source>
        <strain evidence="2">DSM 14365 / CIP 107738 / JCM 11303 / AJ 13395 / SMP-2</strain>
    </source>
</reference>
<dbReference type="AlphaFoldDB" id="D0LJP9"/>
<name>D0LJP9_HALO1</name>
<accession>D0LJP9</accession>
<dbReference type="HOGENOM" id="CLU_323092_0_0_7"/>
<dbReference type="RefSeq" id="WP_012829221.1">
    <property type="nucleotide sequence ID" value="NC_013440.1"/>
</dbReference>
<gene>
    <name evidence="1" type="ordered locus">Hoch_4125</name>
</gene>
<evidence type="ECO:0000313" key="2">
    <source>
        <dbReference type="Proteomes" id="UP000001880"/>
    </source>
</evidence>
<dbReference type="EMBL" id="CP001804">
    <property type="protein sequence ID" value="ACY16623.1"/>
    <property type="molecule type" value="Genomic_DNA"/>
</dbReference>
<evidence type="ECO:0000313" key="1">
    <source>
        <dbReference type="EMBL" id="ACY16623.1"/>
    </source>
</evidence>
<keyword evidence="2" id="KW-1185">Reference proteome</keyword>